<accession>A0A2K1QR95</accession>
<organism evidence="2 3">
    <name type="scientific">Sphaceloma murrayae</name>
    <dbReference type="NCBI Taxonomy" id="2082308"/>
    <lineage>
        <taxon>Eukaryota</taxon>
        <taxon>Fungi</taxon>
        <taxon>Dikarya</taxon>
        <taxon>Ascomycota</taxon>
        <taxon>Pezizomycotina</taxon>
        <taxon>Dothideomycetes</taxon>
        <taxon>Dothideomycetidae</taxon>
        <taxon>Myriangiales</taxon>
        <taxon>Elsinoaceae</taxon>
        <taxon>Sphaceloma</taxon>
    </lineage>
</organism>
<dbReference type="InterPro" id="IPR055481">
    <property type="entry name" value="DUF7053"/>
</dbReference>
<evidence type="ECO:0000313" key="3">
    <source>
        <dbReference type="Proteomes" id="UP000243797"/>
    </source>
</evidence>
<proteinExistence type="predicted"/>
<dbReference type="OrthoDB" id="3246050at2759"/>
<reference evidence="2 3" key="1">
    <citation type="submission" date="2017-06" db="EMBL/GenBank/DDBJ databases">
        <title>Draft genome sequence of a variant of Elsinoe murrayae.</title>
        <authorList>
            <person name="Cheng Q."/>
        </authorList>
    </citation>
    <scope>NUCLEOTIDE SEQUENCE [LARGE SCALE GENOMIC DNA]</scope>
    <source>
        <strain evidence="2 3">CQ-2017a</strain>
    </source>
</reference>
<dbReference type="AlphaFoldDB" id="A0A2K1QR95"/>
<evidence type="ECO:0000259" key="1">
    <source>
        <dbReference type="Pfam" id="PF23155"/>
    </source>
</evidence>
<keyword evidence="3" id="KW-1185">Reference proteome</keyword>
<evidence type="ECO:0000313" key="2">
    <source>
        <dbReference type="EMBL" id="PNS17489.1"/>
    </source>
</evidence>
<feature type="domain" description="DUF7053" evidence="1">
    <location>
        <begin position="11"/>
        <end position="183"/>
    </location>
</feature>
<dbReference type="Proteomes" id="UP000243797">
    <property type="component" value="Unassembled WGS sequence"/>
</dbReference>
<name>A0A2K1QR95_9PEZI</name>
<dbReference type="InParanoid" id="A0A2K1QR95"/>
<sequence>MFEAVLNYLSQRSQFTKVTPLPPSVTRTQAVELLHNHAEIIQLNPLIIDFKSIPKPDEGPDDESHYTWYELTDKITYLPGYARNVTYRGAFLDTPEGVNTHVYAPAGLEIRERWYICDSSQVRSSSCSNSVASENTDETSVHGNGGLVLCEDIDMTCNVLLVAFVKKQLMASHAVLTERLLSK</sequence>
<gene>
    <name evidence="2" type="ORF">CAC42_8032</name>
</gene>
<protein>
    <recommendedName>
        <fullName evidence="1">DUF7053 domain-containing protein</fullName>
    </recommendedName>
</protein>
<dbReference type="PANTHER" id="PTHR38117:SF1">
    <property type="entry name" value="DUF3074 DOMAIN-CONTAINING PROTEIN"/>
    <property type="match status" value="1"/>
</dbReference>
<comment type="caution">
    <text evidence="2">The sequence shown here is derived from an EMBL/GenBank/DDBJ whole genome shotgun (WGS) entry which is preliminary data.</text>
</comment>
<dbReference type="Pfam" id="PF23155">
    <property type="entry name" value="DUF7053"/>
    <property type="match status" value="1"/>
</dbReference>
<dbReference type="PANTHER" id="PTHR38117">
    <property type="entry name" value="NACHT AND WD40 DOMAIN PROTEIN"/>
    <property type="match status" value="1"/>
</dbReference>
<dbReference type="EMBL" id="NKHZ01000050">
    <property type="protein sequence ID" value="PNS17489.1"/>
    <property type="molecule type" value="Genomic_DNA"/>
</dbReference>